<comment type="caution">
    <text evidence="1">The sequence shown here is derived from an EMBL/GenBank/DDBJ whole genome shotgun (WGS) entry which is preliminary data.</text>
</comment>
<name>A0ABD5VHY9_9EURY</name>
<gene>
    <name evidence="1" type="ORF">ACFQGB_12985</name>
</gene>
<keyword evidence="2" id="KW-1185">Reference proteome</keyword>
<proteinExistence type="predicted"/>
<evidence type="ECO:0000313" key="2">
    <source>
        <dbReference type="Proteomes" id="UP001596395"/>
    </source>
</evidence>
<dbReference type="RefSeq" id="WP_336350733.1">
    <property type="nucleotide sequence ID" value="NZ_JAZAQL010000002.1"/>
</dbReference>
<dbReference type="Proteomes" id="UP001596395">
    <property type="component" value="Unassembled WGS sequence"/>
</dbReference>
<dbReference type="EMBL" id="JBHSXN010000002">
    <property type="protein sequence ID" value="MFC6953780.1"/>
    <property type="molecule type" value="Genomic_DNA"/>
</dbReference>
<dbReference type="AlphaFoldDB" id="A0ABD5VHY9"/>
<protein>
    <submittedName>
        <fullName evidence="1">Uncharacterized protein</fullName>
    </submittedName>
</protein>
<sequence>MNKLDVLALLVAELESVVSVPVHTGTGEDRDLPAVALAKWDTTRTHDGGHRNYAGPTFDEEGDVNGAEFHIYHDMTALVVVLSDDEVESHELLAAIEEHFNFLEDTPGDLHADVRQLEVASGGQHDLQFAPPVPTFGQTVRLELKFLNRLTRTLPELGEDVLLNIENDIHLT</sequence>
<organism evidence="1 2">
    <name type="scientific">Halorubellus litoreus</name>
    <dbReference type="NCBI Taxonomy" id="755308"/>
    <lineage>
        <taxon>Archaea</taxon>
        <taxon>Methanobacteriati</taxon>
        <taxon>Methanobacteriota</taxon>
        <taxon>Stenosarchaea group</taxon>
        <taxon>Halobacteria</taxon>
        <taxon>Halobacteriales</taxon>
        <taxon>Halorubellaceae</taxon>
        <taxon>Halorubellus</taxon>
    </lineage>
</organism>
<evidence type="ECO:0000313" key="1">
    <source>
        <dbReference type="EMBL" id="MFC6953780.1"/>
    </source>
</evidence>
<reference evidence="1 2" key="1">
    <citation type="journal article" date="2019" name="Int. J. Syst. Evol. Microbiol.">
        <title>The Global Catalogue of Microorganisms (GCM) 10K type strain sequencing project: providing services to taxonomists for standard genome sequencing and annotation.</title>
        <authorList>
            <consortium name="The Broad Institute Genomics Platform"/>
            <consortium name="The Broad Institute Genome Sequencing Center for Infectious Disease"/>
            <person name="Wu L."/>
            <person name="Ma J."/>
        </authorList>
    </citation>
    <scope>NUCLEOTIDE SEQUENCE [LARGE SCALE GENOMIC DNA]</scope>
    <source>
        <strain evidence="1 2">GX26</strain>
    </source>
</reference>
<accession>A0ABD5VHY9</accession>